<keyword evidence="3" id="KW-1185">Reference proteome</keyword>
<dbReference type="SUPFAM" id="SSF53955">
    <property type="entry name" value="Lysozyme-like"/>
    <property type="match status" value="1"/>
</dbReference>
<gene>
    <name evidence="2" type="ORF">J2T57_001331</name>
</gene>
<dbReference type="InterPro" id="IPR008258">
    <property type="entry name" value="Transglycosylase_SLT_dom_1"/>
</dbReference>
<sequence>MMAPDFPPDPSGHRPVPAHVQEQCVNYAAAQYQIHPLVLHAIAEVEGGQIGMASRNANGTYDLGVMQINTINLPLIERHFPRVGWRELVWSPCVNIAIGAWFLRRKIDEVGGDFWRGVGNYHSATPRHHNRYKRLVHDTYQRLRAERMARAAN</sequence>
<dbReference type="EMBL" id="JALJXV010000003">
    <property type="protein sequence ID" value="MCP1674229.1"/>
    <property type="molecule type" value="Genomic_DNA"/>
</dbReference>
<protein>
    <submittedName>
        <fullName evidence="2">Soluble lytic murein transglycosylase-like protein</fullName>
    </submittedName>
</protein>
<proteinExistence type="predicted"/>
<dbReference type="Gene3D" id="1.10.530.10">
    <property type="match status" value="1"/>
</dbReference>
<evidence type="ECO:0000313" key="3">
    <source>
        <dbReference type="Proteomes" id="UP001205843"/>
    </source>
</evidence>
<organism evidence="2 3">
    <name type="scientific">Natronocella acetinitrilica</name>
    <dbReference type="NCBI Taxonomy" id="414046"/>
    <lineage>
        <taxon>Bacteria</taxon>
        <taxon>Pseudomonadati</taxon>
        <taxon>Pseudomonadota</taxon>
        <taxon>Gammaproteobacteria</taxon>
        <taxon>Chromatiales</taxon>
        <taxon>Ectothiorhodospiraceae</taxon>
        <taxon>Natronocella</taxon>
    </lineage>
</organism>
<comment type="caution">
    <text evidence="2">The sequence shown here is derived from an EMBL/GenBank/DDBJ whole genome shotgun (WGS) entry which is preliminary data.</text>
</comment>
<feature type="domain" description="Transglycosylase SLT" evidence="1">
    <location>
        <begin position="24"/>
        <end position="130"/>
    </location>
</feature>
<dbReference type="AlphaFoldDB" id="A0AAE3G265"/>
<evidence type="ECO:0000259" key="1">
    <source>
        <dbReference type="Pfam" id="PF01464"/>
    </source>
</evidence>
<dbReference type="Pfam" id="PF01464">
    <property type="entry name" value="SLT"/>
    <property type="match status" value="1"/>
</dbReference>
<accession>A0AAE3G265</accession>
<name>A0AAE3G265_9GAMM</name>
<evidence type="ECO:0000313" key="2">
    <source>
        <dbReference type="EMBL" id="MCP1674229.1"/>
    </source>
</evidence>
<dbReference type="InterPro" id="IPR023346">
    <property type="entry name" value="Lysozyme-like_dom_sf"/>
</dbReference>
<dbReference type="CDD" id="cd13400">
    <property type="entry name" value="LT_IagB-like"/>
    <property type="match status" value="1"/>
</dbReference>
<dbReference type="Proteomes" id="UP001205843">
    <property type="component" value="Unassembled WGS sequence"/>
</dbReference>
<reference evidence="2" key="1">
    <citation type="submission" date="2022-03" db="EMBL/GenBank/DDBJ databases">
        <title>Genomic Encyclopedia of Type Strains, Phase III (KMG-III): the genomes of soil and plant-associated and newly described type strains.</title>
        <authorList>
            <person name="Whitman W."/>
        </authorList>
    </citation>
    <scope>NUCLEOTIDE SEQUENCE</scope>
    <source>
        <strain evidence="2">ANL 6-2</strain>
    </source>
</reference>